<dbReference type="Gene3D" id="3.40.1190.20">
    <property type="match status" value="1"/>
</dbReference>
<dbReference type="InterPro" id="IPR011611">
    <property type="entry name" value="PfkB_dom"/>
</dbReference>
<keyword evidence="2" id="KW-0418">Kinase</keyword>
<evidence type="ECO:0000256" key="2">
    <source>
        <dbReference type="ARBA" id="ARBA00022777"/>
    </source>
</evidence>
<comment type="caution">
    <text evidence="4">The sequence shown here is derived from an EMBL/GenBank/DDBJ whole genome shotgun (WGS) entry which is preliminary data.</text>
</comment>
<evidence type="ECO:0000256" key="1">
    <source>
        <dbReference type="ARBA" id="ARBA00022679"/>
    </source>
</evidence>
<evidence type="ECO:0000259" key="3">
    <source>
        <dbReference type="Pfam" id="PF00294"/>
    </source>
</evidence>
<evidence type="ECO:0000313" key="4">
    <source>
        <dbReference type="EMBL" id="KKQ67330.1"/>
    </source>
</evidence>
<protein>
    <recommendedName>
        <fullName evidence="3">Carbohydrate kinase PfkB domain-containing protein</fullName>
    </recommendedName>
</protein>
<dbReference type="EMBL" id="LBUP01000001">
    <property type="protein sequence ID" value="KKQ67330.1"/>
    <property type="molecule type" value="Genomic_DNA"/>
</dbReference>
<dbReference type="PANTHER" id="PTHR10584:SF166">
    <property type="entry name" value="RIBOKINASE"/>
    <property type="match status" value="1"/>
</dbReference>
<name>A0A0G0JW47_9BACT</name>
<evidence type="ECO:0000313" key="5">
    <source>
        <dbReference type="Proteomes" id="UP000034235"/>
    </source>
</evidence>
<dbReference type="Pfam" id="PF00294">
    <property type="entry name" value="PfkB"/>
    <property type="match status" value="1"/>
</dbReference>
<keyword evidence="1" id="KW-0808">Transferase</keyword>
<gene>
    <name evidence="4" type="ORF">US86_C0001G0257</name>
</gene>
<dbReference type="AlphaFoldDB" id="A0A0G0JW47"/>
<accession>A0A0G0JW47</accession>
<dbReference type="PANTHER" id="PTHR10584">
    <property type="entry name" value="SUGAR KINASE"/>
    <property type="match status" value="1"/>
</dbReference>
<feature type="domain" description="Carbohydrate kinase PfkB" evidence="3">
    <location>
        <begin position="32"/>
        <end position="308"/>
    </location>
</feature>
<dbReference type="Proteomes" id="UP000034235">
    <property type="component" value="Unassembled WGS sequence"/>
</dbReference>
<reference evidence="4 5" key="1">
    <citation type="journal article" date="2015" name="Nature">
        <title>rRNA introns, odd ribosomes, and small enigmatic genomes across a large radiation of phyla.</title>
        <authorList>
            <person name="Brown C.T."/>
            <person name="Hug L.A."/>
            <person name="Thomas B.C."/>
            <person name="Sharon I."/>
            <person name="Castelle C.J."/>
            <person name="Singh A."/>
            <person name="Wilkins M.J."/>
            <person name="Williams K.H."/>
            <person name="Banfield J.F."/>
        </authorList>
    </citation>
    <scope>NUCLEOTIDE SEQUENCE [LARGE SCALE GENOMIC DNA]</scope>
</reference>
<sequence length="331" mass="36649">MFDLITIGDVVVDTFIPLIDFEILDSHETNDKLIALRYGDKIPVGQSTSLVAGNAANNAVGASRLKLKTAIYTNVGNFGDDENDDRIKAKLKKEKVDIRYVVETGELPSNHHIVLNYNGERTILIHHQPWKFNLPDLDRARWVYLTSLSPSFVDSPLYDQLISYLERTNAKLAYNPGTFQIKLGVKRYPRLLSHTELFVVNLEESKIILGFDRSENIQVKKLLKGLADLGPRNVVITDGSKGSFGFDGEKYYKLGIIPAKLVEMTGSGDAFATGTMAGLFYGQSLDKAMRWGAANGASVVEQVGPQAGLLNLDQMKTKLKTNSKVVAQELK</sequence>
<proteinExistence type="predicted"/>
<organism evidence="4 5">
    <name type="scientific">Candidatus Daviesbacteria bacterium GW2011_GWA2_38_24</name>
    <dbReference type="NCBI Taxonomy" id="1618422"/>
    <lineage>
        <taxon>Bacteria</taxon>
        <taxon>Candidatus Daviesiibacteriota</taxon>
    </lineage>
</organism>
<dbReference type="GO" id="GO:0016301">
    <property type="term" value="F:kinase activity"/>
    <property type="evidence" value="ECO:0007669"/>
    <property type="project" value="UniProtKB-KW"/>
</dbReference>
<dbReference type="InterPro" id="IPR029056">
    <property type="entry name" value="Ribokinase-like"/>
</dbReference>
<dbReference type="SUPFAM" id="SSF53613">
    <property type="entry name" value="Ribokinase-like"/>
    <property type="match status" value="1"/>
</dbReference>